<evidence type="ECO:0000256" key="2">
    <source>
        <dbReference type="ARBA" id="ARBA00009695"/>
    </source>
</evidence>
<evidence type="ECO:0000256" key="4">
    <source>
        <dbReference type="ARBA" id="ARBA00022490"/>
    </source>
</evidence>
<evidence type="ECO:0000256" key="3">
    <source>
        <dbReference type="ARBA" id="ARBA00018111"/>
    </source>
</evidence>
<proteinExistence type="inferred from homology"/>
<dbReference type="EMBL" id="CP146598">
    <property type="protein sequence ID" value="WWY03462.1"/>
    <property type="molecule type" value="Genomic_DNA"/>
</dbReference>
<dbReference type="Pfam" id="PF02631">
    <property type="entry name" value="RecX_HTH2"/>
    <property type="match status" value="1"/>
</dbReference>
<protein>
    <recommendedName>
        <fullName evidence="3 5">Regulatory protein RecX</fullName>
    </recommendedName>
</protein>
<dbReference type="RefSeq" id="WP_274584356.1">
    <property type="nucleotide sequence ID" value="NZ_CP146598.1"/>
</dbReference>
<reference evidence="9" key="1">
    <citation type="submission" date="2022-10" db="EMBL/GenBank/DDBJ databases">
        <authorList>
            <person name="Boutroux M."/>
        </authorList>
    </citation>
    <scope>NUCLEOTIDE SEQUENCE</scope>
    <source>
        <strain evidence="9">51.81</strain>
    </source>
</reference>
<evidence type="ECO:0000259" key="8">
    <source>
        <dbReference type="Pfam" id="PF21982"/>
    </source>
</evidence>
<keyword evidence="4 5" id="KW-0963">Cytoplasm</keyword>
<dbReference type="InterPro" id="IPR036388">
    <property type="entry name" value="WH-like_DNA-bd_sf"/>
</dbReference>
<evidence type="ECO:0000313" key="10">
    <source>
        <dbReference type="EMBL" id="WWY03462.1"/>
    </source>
</evidence>
<feature type="domain" description="RecX first three-helical" evidence="8">
    <location>
        <begin position="8"/>
        <end position="45"/>
    </location>
</feature>
<evidence type="ECO:0000256" key="1">
    <source>
        <dbReference type="ARBA" id="ARBA00004496"/>
    </source>
</evidence>
<comment type="similarity">
    <text evidence="2 5">Belongs to the RecX family.</text>
</comment>
<keyword evidence="11" id="KW-1185">Reference proteome</keyword>
<sequence length="153" mass="17269">MKPTKSLRSRALEILSRQEISRAELKKKLARHAESEEEIEAVISEFADRNWQSDERFAEAYIHSKSRRHGRLRLQQALAAKGVDADIVAPLLPGRNEELAAAVGVLEKKFAAPADNPADKLKQMRFLAYRGFDADTVRRALKTAWQAEETENG</sequence>
<dbReference type="PANTHER" id="PTHR33602">
    <property type="entry name" value="REGULATORY PROTEIN RECX FAMILY PROTEIN"/>
    <property type="match status" value="1"/>
</dbReference>
<dbReference type="PANTHER" id="PTHR33602:SF1">
    <property type="entry name" value="REGULATORY PROTEIN RECX FAMILY PROTEIN"/>
    <property type="match status" value="1"/>
</dbReference>
<dbReference type="InterPro" id="IPR053926">
    <property type="entry name" value="RecX_HTH_1st"/>
</dbReference>
<reference evidence="10" key="2">
    <citation type="submission" date="2024-02" db="EMBL/GenBank/DDBJ databases">
        <title>Neisseria leonii sp. nov.</title>
        <authorList>
            <person name="Boutroux M."/>
            <person name="Favre-Rochex S."/>
            <person name="Gorgette O."/>
            <person name="Touak G."/>
            <person name="Muhle E."/>
            <person name="Chesneau O."/>
            <person name="Clermont D."/>
            <person name="Rahi P."/>
        </authorList>
    </citation>
    <scope>NUCLEOTIDE SEQUENCE</scope>
    <source>
        <strain evidence="10">51.81</strain>
    </source>
</reference>
<dbReference type="GO" id="GO:0006282">
    <property type="term" value="P:regulation of DNA repair"/>
    <property type="evidence" value="ECO:0007669"/>
    <property type="project" value="UniProtKB-UniRule"/>
</dbReference>
<dbReference type="Pfam" id="PF21982">
    <property type="entry name" value="RecX_HTH1"/>
    <property type="match status" value="1"/>
</dbReference>
<accession>A0A9X4E057</accession>
<dbReference type="InterPro" id="IPR003783">
    <property type="entry name" value="Regulatory_RecX"/>
</dbReference>
<feature type="domain" description="RecX third three-helical" evidence="7">
    <location>
        <begin position="97"/>
        <end position="141"/>
    </location>
</feature>
<dbReference type="InterPro" id="IPR053925">
    <property type="entry name" value="RecX_HTH_3rd"/>
</dbReference>
<gene>
    <name evidence="5 9" type="primary">recX</name>
    <name evidence="9" type="ORF">ORY91_000442</name>
    <name evidence="10" type="ORF">V9W64_01580</name>
</gene>
<dbReference type="EMBL" id="JAPQFL010000001">
    <property type="protein sequence ID" value="MDD9327063.1"/>
    <property type="molecule type" value="Genomic_DNA"/>
</dbReference>
<dbReference type="InterPro" id="IPR053924">
    <property type="entry name" value="RecX_HTH_2nd"/>
</dbReference>
<name>A0A9X4E057_9NEIS</name>
<dbReference type="GO" id="GO:0005737">
    <property type="term" value="C:cytoplasm"/>
    <property type="evidence" value="ECO:0007669"/>
    <property type="project" value="UniProtKB-SubCell"/>
</dbReference>
<evidence type="ECO:0000313" key="9">
    <source>
        <dbReference type="EMBL" id="MDD9327063.1"/>
    </source>
</evidence>
<comment type="function">
    <text evidence="5">Modulates RecA activity.</text>
</comment>
<dbReference type="HAMAP" id="MF_01114">
    <property type="entry name" value="RecX"/>
    <property type="match status" value="1"/>
</dbReference>
<organism evidence="9">
    <name type="scientific">Neisseria leonii</name>
    <dbReference type="NCBI Taxonomy" id="2995413"/>
    <lineage>
        <taxon>Bacteria</taxon>
        <taxon>Pseudomonadati</taxon>
        <taxon>Pseudomonadota</taxon>
        <taxon>Betaproteobacteria</taxon>
        <taxon>Neisseriales</taxon>
        <taxon>Neisseriaceae</taxon>
        <taxon>Neisseria</taxon>
    </lineage>
</organism>
<feature type="domain" description="RecX second three-helical" evidence="6">
    <location>
        <begin position="53"/>
        <end position="89"/>
    </location>
</feature>
<evidence type="ECO:0000259" key="6">
    <source>
        <dbReference type="Pfam" id="PF02631"/>
    </source>
</evidence>
<dbReference type="Gene3D" id="1.10.10.10">
    <property type="entry name" value="Winged helix-like DNA-binding domain superfamily/Winged helix DNA-binding domain"/>
    <property type="match status" value="3"/>
</dbReference>
<dbReference type="Pfam" id="PF21981">
    <property type="entry name" value="RecX_HTH3"/>
    <property type="match status" value="1"/>
</dbReference>
<evidence type="ECO:0000313" key="11">
    <source>
        <dbReference type="Proteomes" id="UP001149607"/>
    </source>
</evidence>
<dbReference type="NCBIfam" id="NF001055">
    <property type="entry name" value="PRK00117.2-5"/>
    <property type="match status" value="1"/>
</dbReference>
<dbReference type="Proteomes" id="UP001149607">
    <property type="component" value="Chromosome"/>
</dbReference>
<comment type="subcellular location">
    <subcellularLocation>
        <location evidence="1 5">Cytoplasm</location>
    </subcellularLocation>
</comment>
<dbReference type="AlphaFoldDB" id="A0A9X4E057"/>
<evidence type="ECO:0000259" key="7">
    <source>
        <dbReference type="Pfam" id="PF21981"/>
    </source>
</evidence>
<evidence type="ECO:0000256" key="5">
    <source>
        <dbReference type="HAMAP-Rule" id="MF_01114"/>
    </source>
</evidence>